<evidence type="ECO:0000313" key="1">
    <source>
        <dbReference type="EMBL" id="GMA88845.1"/>
    </source>
</evidence>
<gene>
    <name evidence="1" type="ORF">GCM10025868_40950</name>
</gene>
<protein>
    <submittedName>
        <fullName evidence="1">Uncharacterized protein</fullName>
    </submittedName>
</protein>
<evidence type="ECO:0000313" key="2">
    <source>
        <dbReference type="Proteomes" id="UP001157017"/>
    </source>
</evidence>
<sequence length="77" mass="8627">MGTFRLMVRITPRGPLSAALLHALDGGDATTLRDLALEASDRRPLIDDDDVRLSLYLMYEPAPRRAAGRRRRLRVAP</sequence>
<keyword evidence="2" id="KW-1185">Reference proteome</keyword>
<proteinExistence type="predicted"/>
<accession>A0ABQ6JKR7</accession>
<dbReference type="EMBL" id="BSUZ01000001">
    <property type="protein sequence ID" value="GMA88845.1"/>
    <property type="molecule type" value="Genomic_DNA"/>
</dbReference>
<comment type="caution">
    <text evidence="1">The sequence shown here is derived from an EMBL/GenBank/DDBJ whole genome shotgun (WGS) entry which is preliminary data.</text>
</comment>
<dbReference type="Proteomes" id="UP001157017">
    <property type="component" value="Unassembled WGS sequence"/>
</dbReference>
<organism evidence="1 2">
    <name type="scientific">Angustibacter aerolatus</name>
    <dbReference type="NCBI Taxonomy" id="1162965"/>
    <lineage>
        <taxon>Bacteria</taxon>
        <taxon>Bacillati</taxon>
        <taxon>Actinomycetota</taxon>
        <taxon>Actinomycetes</taxon>
        <taxon>Kineosporiales</taxon>
        <taxon>Kineosporiaceae</taxon>
    </lineage>
</organism>
<reference evidence="2" key="1">
    <citation type="journal article" date="2019" name="Int. J. Syst. Evol. Microbiol.">
        <title>The Global Catalogue of Microorganisms (GCM) 10K type strain sequencing project: providing services to taxonomists for standard genome sequencing and annotation.</title>
        <authorList>
            <consortium name="The Broad Institute Genomics Platform"/>
            <consortium name="The Broad Institute Genome Sequencing Center for Infectious Disease"/>
            <person name="Wu L."/>
            <person name="Ma J."/>
        </authorList>
    </citation>
    <scope>NUCLEOTIDE SEQUENCE [LARGE SCALE GENOMIC DNA]</scope>
    <source>
        <strain evidence="2">NBRC 108730</strain>
    </source>
</reference>
<name>A0ABQ6JKR7_9ACTN</name>